<keyword evidence="4" id="KW-1185">Reference proteome</keyword>
<dbReference type="OrthoDB" id="9787127at2"/>
<dbReference type="Proteomes" id="UP000268329">
    <property type="component" value="Chromosome"/>
</dbReference>
<gene>
    <name evidence="3" type="ORF">D9753_24645</name>
</gene>
<feature type="domain" description="GmrSD restriction endonucleases N-terminal" evidence="2">
    <location>
        <begin position="41"/>
        <end position="231"/>
    </location>
</feature>
<dbReference type="KEGG" id="sdd:D9753_24645"/>
<dbReference type="InterPro" id="IPR004919">
    <property type="entry name" value="GmrSD_N"/>
</dbReference>
<dbReference type="Pfam" id="PF03235">
    <property type="entry name" value="GmrSD_N"/>
    <property type="match status" value="1"/>
</dbReference>
<protein>
    <submittedName>
        <fullName evidence="3">DUF262 domain-containing protein</fullName>
    </submittedName>
</protein>
<reference evidence="3 4" key="1">
    <citation type="submission" date="2018-10" db="EMBL/GenBank/DDBJ databases">
        <title>The genome of Streptomyces dangxiongensis Z022.</title>
        <authorList>
            <person name="Zhang B."/>
        </authorList>
    </citation>
    <scope>NUCLEOTIDE SEQUENCE [LARGE SCALE GENOMIC DNA]</scope>
    <source>
        <strain evidence="3 4">Z022</strain>
    </source>
</reference>
<organism evidence="3 4">
    <name type="scientific">Streptomyces dangxiongensis</name>
    <dbReference type="NCBI Taxonomy" id="1442032"/>
    <lineage>
        <taxon>Bacteria</taxon>
        <taxon>Bacillati</taxon>
        <taxon>Actinomycetota</taxon>
        <taxon>Actinomycetes</taxon>
        <taxon>Kitasatosporales</taxon>
        <taxon>Streptomycetaceae</taxon>
        <taxon>Streptomyces</taxon>
    </lineage>
</organism>
<accession>A0A3G2JJG5</accession>
<dbReference type="PANTHER" id="PTHR37292:SF2">
    <property type="entry name" value="DUF262 DOMAIN-CONTAINING PROTEIN"/>
    <property type="match status" value="1"/>
</dbReference>
<dbReference type="PANTHER" id="PTHR37292">
    <property type="entry name" value="VNG6097C"/>
    <property type="match status" value="1"/>
</dbReference>
<evidence type="ECO:0000313" key="4">
    <source>
        <dbReference type="Proteomes" id="UP000268329"/>
    </source>
</evidence>
<dbReference type="EMBL" id="CP033073">
    <property type="protein sequence ID" value="AYN41545.1"/>
    <property type="molecule type" value="Genomic_DNA"/>
</dbReference>
<sequence>MSQLFRLSSAAIRGYAMGTSPARVRAPEPTIAPITSLASRVLSGDIVLPKFQRAFVWTPQQILYLLDSVRRNYPIGSLLMWRTTARLASGHEIAGLDTVPQHDGAPVHYVLDGQQRLASLVGALHGSGAIWEIAYDLEREEFLHLTEDALTGPHILPVRDLTSVSAIMSWIRRDNPNDELQSRAQALSEQFSHYQVPMVTLLDVSEEDSARIFERINSTGTSMDIVDLIRAGTWSKDFDLKDEIEQLLLVLDAKKYGRVDAKTMLRTISAAAGFGFSTKSIHELRGLDRQQLQTAVADAGKAAARAVDFLSTQIHTPQAEALPYYNQFAVLVELFRQLPKPTAAQYDAVTRWFWLTASGEYFKGWRESQMGPDLTAVTEFAAGRSTEVETAAALPRNVLWQRAQFSRQNAPSKLLVLLMSYEKPVDLNTGRIIDVADALSWQNGKQFHHFFPRAHLRKEGVKAGKDNVCGNLIMLSAITNNWISDRRPSAYLKDLADWHGEDVLRQRLHTCLIEEDAYQAALRDDYDAFLRARSATLHRRLMELIGSAAGSSGDEDAYVPSPDLEPEPPVAADSEPLDRDSVD</sequence>
<evidence type="ECO:0000259" key="2">
    <source>
        <dbReference type="Pfam" id="PF03235"/>
    </source>
</evidence>
<name>A0A3G2JJG5_9ACTN</name>
<evidence type="ECO:0000256" key="1">
    <source>
        <dbReference type="SAM" id="MobiDB-lite"/>
    </source>
</evidence>
<proteinExistence type="predicted"/>
<dbReference type="AlphaFoldDB" id="A0A3G2JJG5"/>
<evidence type="ECO:0000313" key="3">
    <source>
        <dbReference type="EMBL" id="AYN41545.1"/>
    </source>
</evidence>
<feature type="region of interest" description="Disordered" evidence="1">
    <location>
        <begin position="549"/>
        <end position="583"/>
    </location>
</feature>